<feature type="region of interest" description="Disordered" evidence="1">
    <location>
        <begin position="61"/>
        <end position="82"/>
    </location>
</feature>
<reference evidence="2" key="1">
    <citation type="journal article" date="2020" name="Cell">
        <title>Large-Scale Comparative Analyses of Tick Genomes Elucidate Their Genetic Diversity and Vector Capacities.</title>
        <authorList>
            <consortium name="Tick Genome and Microbiome Consortium (TIGMIC)"/>
            <person name="Jia N."/>
            <person name="Wang J."/>
            <person name="Shi W."/>
            <person name="Du L."/>
            <person name="Sun Y."/>
            <person name="Zhan W."/>
            <person name="Jiang J.F."/>
            <person name="Wang Q."/>
            <person name="Zhang B."/>
            <person name="Ji P."/>
            <person name="Bell-Sakyi L."/>
            <person name="Cui X.M."/>
            <person name="Yuan T.T."/>
            <person name="Jiang B.G."/>
            <person name="Yang W.F."/>
            <person name="Lam T.T."/>
            <person name="Chang Q.C."/>
            <person name="Ding S.J."/>
            <person name="Wang X.J."/>
            <person name="Zhu J.G."/>
            <person name="Ruan X.D."/>
            <person name="Zhao L."/>
            <person name="Wei J.T."/>
            <person name="Ye R.Z."/>
            <person name="Que T.C."/>
            <person name="Du C.H."/>
            <person name="Zhou Y.H."/>
            <person name="Cheng J.X."/>
            <person name="Dai P.F."/>
            <person name="Guo W.B."/>
            <person name="Han X.H."/>
            <person name="Huang E.J."/>
            <person name="Li L.F."/>
            <person name="Wei W."/>
            <person name="Gao Y.C."/>
            <person name="Liu J.Z."/>
            <person name="Shao H.Z."/>
            <person name="Wang X."/>
            <person name="Wang C.C."/>
            <person name="Yang T.C."/>
            <person name="Huo Q.B."/>
            <person name="Li W."/>
            <person name="Chen H.Y."/>
            <person name="Chen S.E."/>
            <person name="Zhou L.G."/>
            <person name="Ni X.B."/>
            <person name="Tian J.H."/>
            <person name="Sheng Y."/>
            <person name="Liu T."/>
            <person name="Pan Y.S."/>
            <person name="Xia L.Y."/>
            <person name="Li J."/>
            <person name="Zhao F."/>
            <person name="Cao W.C."/>
        </authorList>
    </citation>
    <scope>NUCLEOTIDE SEQUENCE</scope>
    <source>
        <strain evidence="2">Rmic-2018</strain>
    </source>
</reference>
<name>A0A9J6F8Z1_RHIMP</name>
<comment type="caution">
    <text evidence="2">The sequence shown here is derived from an EMBL/GenBank/DDBJ whole genome shotgun (WGS) entry which is preliminary data.</text>
</comment>
<evidence type="ECO:0000256" key="1">
    <source>
        <dbReference type="SAM" id="MobiDB-lite"/>
    </source>
</evidence>
<evidence type="ECO:0000313" key="2">
    <source>
        <dbReference type="EMBL" id="KAH8042325.1"/>
    </source>
</evidence>
<keyword evidence="3" id="KW-1185">Reference proteome</keyword>
<reference evidence="2" key="2">
    <citation type="submission" date="2021-09" db="EMBL/GenBank/DDBJ databases">
        <authorList>
            <person name="Jia N."/>
            <person name="Wang J."/>
            <person name="Shi W."/>
            <person name="Du L."/>
            <person name="Sun Y."/>
            <person name="Zhan W."/>
            <person name="Jiang J."/>
            <person name="Wang Q."/>
            <person name="Zhang B."/>
            <person name="Ji P."/>
            <person name="Sakyi L.B."/>
            <person name="Cui X."/>
            <person name="Yuan T."/>
            <person name="Jiang B."/>
            <person name="Yang W."/>
            <person name="Lam T.T.-Y."/>
            <person name="Chang Q."/>
            <person name="Ding S."/>
            <person name="Wang X."/>
            <person name="Zhu J."/>
            <person name="Ruan X."/>
            <person name="Zhao L."/>
            <person name="Wei J."/>
            <person name="Que T."/>
            <person name="Du C."/>
            <person name="Cheng J."/>
            <person name="Dai P."/>
            <person name="Han X."/>
            <person name="Huang E."/>
            <person name="Gao Y."/>
            <person name="Liu J."/>
            <person name="Shao H."/>
            <person name="Ye R."/>
            <person name="Li L."/>
            <person name="Wei W."/>
            <person name="Wang X."/>
            <person name="Wang C."/>
            <person name="Huo Q."/>
            <person name="Li W."/>
            <person name="Guo W."/>
            <person name="Chen H."/>
            <person name="Chen S."/>
            <person name="Zhou L."/>
            <person name="Zhou L."/>
            <person name="Ni X."/>
            <person name="Tian J."/>
            <person name="Zhou Y."/>
            <person name="Sheng Y."/>
            <person name="Liu T."/>
            <person name="Pan Y."/>
            <person name="Xia L."/>
            <person name="Li J."/>
            <person name="Zhao F."/>
            <person name="Cao W."/>
        </authorList>
    </citation>
    <scope>NUCLEOTIDE SEQUENCE</scope>
    <source>
        <strain evidence="2">Rmic-2018</strain>
        <tissue evidence="2">Larvae</tissue>
    </source>
</reference>
<organism evidence="2 3">
    <name type="scientific">Rhipicephalus microplus</name>
    <name type="common">Cattle tick</name>
    <name type="synonym">Boophilus microplus</name>
    <dbReference type="NCBI Taxonomy" id="6941"/>
    <lineage>
        <taxon>Eukaryota</taxon>
        <taxon>Metazoa</taxon>
        <taxon>Ecdysozoa</taxon>
        <taxon>Arthropoda</taxon>
        <taxon>Chelicerata</taxon>
        <taxon>Arachnida</taxon>
        <taxon>Acari</taxon>
        <taxon>Parasitiformes</taxon>
        <taxon>Ixodida</taxon>
        <taxon>Ixodoidea</taxon>
        <taxon>Ixodidae</taxon>
        <taxon>Rhipicephalinae</taxon>
        <taxon>Rhipicephalus</taxon>
        <taxon>Boophilus</taxon>
    </lineage>
</organism>
<sequence>MYRLQCGFIKISELDKHLWLIVLHSGSKKGFVEGARLVFCAKKASGDYHAEIVGNRFEWRDKQESRDDATDSDPPENDSILRNDSGLVRVDAAAVTSSNIAQVSAHEQVMPEQLELTLATPRKTAVLTDASDEYRPLLQTLQLRI</sequence>
<dbReference type="Proteomes" id="UP000821866">
    <property type="component" value="Chromosome 1"/>
</dbReference>
<proteinExistence type="predicted"/>
<evidence type="ECO:0000313" key="3">
    <source>
        <dbReference type="Proteomes" id="UP000821866"/>
    </source>
</evidence>
<protein>
    <submittedName>
        <fullName evidence="2">Uncharacterized protein</fullName>
    </submittedName>
</protein>
<accession>A0A9J6F8Z1</accession>
<dbReference type="EMBL" id="JABSTU010000001">
    <property type="protein sequence ID" value="KAH8042325.1"/>
    <property type="molecule type" value="Genomic_DNA"/>
</dbReference>
<gene>
    <name evidence="2" type="ORF">HPB51_021409</name>
</gene>
<dbReference type="AlphaFoldDB" id="A0A9J6F8Z1"/>